<keyword evidence="2" id="KW-1003">Cell membrane</keyword>
<dbReference type="Proteomes" id="UP000642910">
    <property type="component" value="Unassembled WGS sequence"/>
</dbReference>
<evidence type="ECO:0000256" key="1">
    <source>
        <dbReference type="ARBA" id="ARBA00004651"/>
    </source>
</evidence>
<dbReference type="InterPro" id="IPR005538">
    <property type="entry name" value="LrgA/CidA"/>
</dbReference>
<feature type="transmembrane region" description="Helical" evidence="6">
    <location>
        <begin position="103"/>
        <end position="128"/>
    </location>
</feature>
<comment type="caution">
    <text evidence="7">The sequence shown here is derived from an EMBL/GenBank/DDBJ whole genome shotgun (WGS) entry which is preliminary data.</text>
</comment>
<dbReference type="PANTHER" id="PTHR33931:SF2">
    <property type="entry name" value="HOLIN-LIKE PROTEIN CIDA"/>
    <property type="match status" value="1"/>
</dbReference>
<evidence type="ECO:0000256" key="4">
    <source>
        <dbReference type="ARBA" id="ARBA00022989"/>
    </source>
</evidence>
<evidence type="ECO:0000313" key="8">
    <source>
        <dbReference type="Proteomes" id="UP000642910"/>
    </source>
</evidence>
<keyword evidence="3 6" id="KW-0812">Transmembrane</keyword>
<feature type="transmembrane region" description="Helical" evidence="6">
    <location>
        <begin position="47"/>
        <end position="68"/>
    </location>
</feature>
<comment type="subcellular location">
    <subcellularLocation>
        <location evidence="1">Cell membrane</location>
        <topology evidence="1">Multi-pass membrane protein</topology>
    </subcellularLocation>
</comment>
<reference evidence="7 8" key="1">
    <citation type="submission" date="2020-11" db="EMBL/GenBank/DDBJ databases">
        <title>Genomic insight of Alicyclobacillus mali FL 18 reveals a new arsenic-resistant strain, with potential in environmental biotechnology.</title>
        <authorList>
            <person name="Fiorentino G."/>
            <person name="Gallo G."/>
            <person name="Aulitto M."/>
        </authorList>
    </citation>
    <scope>NUCLEOTIDE SEQUENCE [LARGE SCALE GENOMIC DNA]</scope>
    <source>
        <strain evidence="7 8">FL 18</strain>
    </source>
</reference>
<feature type="transmembrane region" description="Helical" evidence="6">
    <location>
        <begin position="20"/>
        <end position="41"/>
    </location>
</feature>
<organism evidence="7 8">
    <name type="scientific">Alicyclobacillus mali</name>
    <name type="common">ex Roth et al. 2021</name>
    <dbReference type="NCBI Taxonomy" id="1123961"/>
    <lineage>
        <taxon>Bacteria</taxon>
        <taxon>Bacillati</taxon>
        <taxon>Bacillota</taxon>
        <taxon>Bacilli</taxon>
        <taxon>Bacillales</taxon>
        <taxon>Alicyclobacillaceae</taxon>
        <taxon>Alicyclobacillus</taxon>
    </lineage>
</organism>
<keyword evidence="5 6" id="KW-0472">Membrane</keyword>
<dbReference type="RefSeq" id="WP_148260118.1">
    <property type="nucleotide sequence ID" value="NZ_JADPKZ010000038.1"/>
</dbReference>
<dbReference type="Pfam" id="PF03788">
    <property type="entry name" value="LrgA"/>
    <property type="match status" value="1"/>
</dbReference>
<keyword evidence="4 6" id="KW-1133">Transmembrane helix</keyword>
<dbReference type="PANTHER" id="PTHR33931">
    <property type="entry name" value="HOLIN-LIKE PROTEIN CIDA-RELATED"/>
    <property type="match status" value="1"/>
</dbReference>
<dbReference type="EMBL" id="JADPKZ010000038">
    <property type="protein sequence ID" value="MBF8377665.1"/>
    <property type="molecule type" value="Genomic_DNA"/>
</dbReference>
<protein>
    <submittedName>
        <fullName evidence="7">CidA/LrgA family protein</fullName>
    </submittedName>
</protein>
<accession>A0ABS0F2Y6</accession>
<evidence type="ECO:0000256" key="2">
    <source>
        <dbReference type="ARBA" id="ARBA00022475"/>
    </source>
</evidence>
<keyword evidence="8" id="KW-1185">Reference proteome</keyword>
<dbReference type="NCBIfam" id="NF002460">
    <property type="entry name" value="PRK01658.1"/>
    <property type="match status" value="1"/>
</dbReference>
<gene>
    <name evidence="7" type="ORF">IW967_07270</name>
</gene>
<proteinExistence type="predicted"/>
<name>A0ABS0F2Y6_9BACL</name>
<feature type="transmembrane region" description="Helical" evidence="6">
    <location>
        <begin position="80"/>
        <end position="97"/>
    </location>
</feature>
<sequence length="148" mass="16045">MRSFVPSFLQPSRLRDVGIALVQIAGLYAVTALCNAVVRWLHLPVPGSILGVALVFALLQSGIVKLRWVEQGADLLIRELLLFFIPSSVGVMAYAPLMRQDGWKVVAVVAVGTVLVMVVTGGVAEAVWRARNRTPRVEQNPSREANAS</sequence>
<evidence type="ECO:0000256" key="5">
    <source>
        <dbReference type="ARBA" id="ARBA00023136"/>
    </source>
</evidence>
<evidence type="ECO:0000256" key="3">
    <source>
        <dbReference type="ARBA" id="ARBA00022692"/>
    </source>
</evidence>
<evidence type="ECO:0000313" key="7">
    <source>
        <dbReference type="EMBL" id="MBF8377665.1"/>
    </source>
</evidence>
<evidence type="ECO:0000256" key="6">
    <source>
        <dbReference type="SAM" id="Phobius"/>
    </source>
</evidence>